<organism evidence="1 2">
    <name type="scientific">Mycena alexandri</name>
    <dbReference type="NCBI Taxonomy" id="1745969"/>
    <lineage>
        <taxon>Eukaryota</taxon>
        <taxon>Fungi</taxon>
        <taxon>Dikarya</taxon>
        <taxon>Basidiomycota</taxon>
        <taxon>Agaricomycotina</taxon>
        <taxon>Agaricomycetes</taxon>
        <taxon>Agaricomycetidae</taxon>
        <taxon>Agaricales</taxon>
        <taxon>Marasmiineae</taxon>
        <taxon>Mycenaceae</taxon>
        <taxon>Mycena</taxon>
    </lineage>
</organism>
<name>A0AAD6SWA5_9AGAR</name>
<gene>
    <name evidence="1" type="ORF">C8F04DRAFT_1182628</name>
</gene>
<dbReference type="EMBL" id="JARJCM010000052">
    <property type="protein sequence ID" value="KAJ7035221.1"/>
    <property type="molecule type" value="Genomic_DNA"/>
</dbReference>
<dbReference type="AlphaFoldDB" id="A0AAD6SWA5"/>
<comment type="caution">
    <text evidence="1">The sequence shown here is derived from an EMBL/GenBank/DDBJ whole genome shotgun (WGS) entry which is preliminary data.</text>
</comment>
<reference evidence="1" key="1">
    <citation type="submission" date="2023-03" db="EMBL/GenBank/DDBJ databases">
        <title>Massive genome expansion in bonnet fungi (Mycena s.s.) driven by repeated elements and novel gene families across ecological guilds.</title>
        <authorList>
            <consortium name="Lawrence Berkeley National Laboratory"/>
            <person name="Harder C.B."/>
            <person name="Miyauchi S."/>
            <person name="Viragh M."/>
            <person name="Kuo A."/>
            <person name="Thoen E."/>
            <person name="Andreopoulos B."/>
            <person name="Lu D."/>
            <person name="Skrede I."/>
            <person name="Drula E."/>
            <person name="Henrissat B."/>
            <person name="Morin E."/>
            <person name="Kohler A."/>
            <person name="Barry K."/>
            <person name="LaButti K."/>
            <person name="Morin E."/>
            <person name="Salamov A."/>
            <person name="Lipzen A."/>
            <person name="Mereny Z."/>
            <person name="Hegedus B."/>
            <person name="Baldrian P."/>
            <person name="Stursova M."/>
            <person name="Weitz H."/>
            <person name="Taylor A."/>
            <person name="Grigoriev I.V."/>
            <person name="Nagy L.G."/>
            <person name="Martin F."/>
            <person name="Kauserud H."/>
        </authorList>
    </citation>
    <scope>NUCLEOTIDE SEQUENCE</scope>
    <source>
        <strain evidence="1">CBHHK200</strain>
    </source>
</reference>
<evidence type="ECO:0000313" key="2">
    <source>
        <dbReference type="Proteomes" id="UP001218188"/>
    </source>
</evidence>
<sequence length="151" mass="17288">MSLNERGKGRKAFGLVREPAQRKPDFTQVPHVHECGVRVSPCFRSDICPLLAIGTMRDDEGIRDDPETRGSTPRGGEWRRWLLRLWNALRQESSCGDEARSRAARLYEAILASNIHWKRRCSGLERDRSQRASCEALSRDLLDDGLDELLR</sequence>
<evidence type="ECO:0000313" key="1">
    <source>
        <dbReference type="EMBL" id="KAJ7035221.1"/>
    </source>
</evidence>
<accession>A0AAD6SWA5</accession>
<protein>
    <submittedName>
        <fullName evidence="1">Uncharacterized protein</fullName>
    </submittedName>
</protein>
<dbReference type="Proteomes" id="UP001218188">
    <property type="component" value="Unassembled WGS sequence"/>
</dbReference>
<keyword evidence="2" id="KW-1185">Reference proteome</keyword>
<proteinExistence type="predicted"/>